<evidence type="ECO:0000256" key="2">
    <source>
        <dbReference type="ARBA" id="ARBA00022771"/>
    </source>
</evidence>
<keyword evidence="2" id="KW-0863">Zinc-finger</keyword>
<feature type="domain" description="Zinc finger PHD-type" evidence="4">
    <location>
        <begin position="255"/>
        <end position="317"/>
    </location>
</feature>
<sequence>MIQNLDKVELNRLHALLLQAVDSESRLSSDSLLQVTQPKRVKQTSGLVRAIGYFNHANQDQDEVSQLQQALESLHIGKKKCMPKFPDTQVQPKVPPIGYVMYQEQAKYHWYSYNLTKKIQANSSKCYVPCFICLLYITYDGDKFIDRKPAPPHHERCFREISPSINVGMYNSVQVSAQASFINVTSKSLCEACGKCEPDVMISLSDESDQPLSYKLYHSCCLFYLKNKLRPKYKHSVSPFGFIKLGQTSQSKNAICHVCEEASDSSLMIGCSNQGCVKYFHVSCAFRAHTQFIISDASIVNKKFAPDKYGLLCDDHRTFQSLAKPLDHPVYQQKPATEEQGKTLMGTGEATEVIMAQPIGESLSSKAKAKGASLCKEEVKGGMERRIIDSVRSIYLKWLQFGIVDTPTHTLRSLKPPTVIPPQDVSIEYLDPDHPSQYLKTFAHESLIITDHGPSPKDLLTFMSRTFAQARATATDLYKENYREAQAQKLVKKALIQGRESAEVTKRLQKELSKNNLICLWRYAHESLDPQKHVCLRTCTLSGEDLVPCKAGNYCSMRGLYHISCVSKSVGRVSKIDYCPSCLNQQLHTLGALDKLNRAAQSVTPELLQDALINRQIQLSEAFR</sequence>
<gene>
    <name evidence="5" type="ORF">FGO68_gene14566</name>
</gene>
<organism evidence="5 6">
    <name type="scientific">Halteria grandinella</name>
    <dbReference type="NCBI Taxonomy" id="5974"/>
    <lineage>
        <taxon>Eukaryota</taxon>
        <taxon>Sar</taxon>
        <taxon>Alveolata</taxon>
        <taxon>Ciliophora</taxon>
        <taxon>Intramacronucleata</taxon>
        <taxon>Spirotrichea</taxon>
        <taxon>Stichotrichia</taxon>
        <taxon>Sporadotrichida</taxon>
        <taxon>Halteriidae</taxon>
        <taxon>Halteria</taxon>
    </lineage>
</organism>
<accession>A0A8J8T4G4</accession>
<dbReference type="GO" id="GO:0008270">
    <property type="term" value="F:zinc ion binding"/>
    <property type="evidence" value="ECO:0007669"/>
    <property type="project" value="UniProtKB-KW"/>
</dbReference>
<reference evidence="5" key="1">
    <citation type="submission" date="2019-06" db="EMBL/GenBank/DDBJ databases">
        <authorList>
            <person name="Zheng W."/>
        </authorList>
    </citation>
    <scope>NUCLEOTIDE SEQUENCE</scope>
    <source>
        <strain evidence="5">QDHG01</strain>
    </source>
</reference>
<comment type="caution">
    <text evidence="5">The sequence shown here is derived from an EMBL/GenBank/DDBJ whole genome shotgun (WGS) entry which is preliminary data.</text>
</comment>
<evidence type="ECO:0000256" key="1">
    <source>
        <dbReference type="ARBA" id="ARBA00022723"/>
    </source>
</evidence>
<protein>
    <recommendedName>
        <fullName evidence="4">Zinc finger PHD-type domain-containing protein</fullName>
    </recommendedName>
</protein>
<evidence type="ECO:0000259" key="4">
    <source>
        <dbReference type="SMART" id="SM00249"/>
    </source>
</evidence>
<dbReference type="Proteomes" id="UP000785679">
    <property type="component" value="Unassembled WGS sequence"/>
</dbReference>
<dbReference type="AlphaFoldDB" id="A0A8J8T4G4"/>
<keyword evidence="1" id="KW-0479">Metal-binding</keyword>
<evidence type="ECO:0000313" key="5">
    <source>
        <dbReference type="EMBL" id="TNV81108.1"/>
    </source>
</evidence>
<dbReference type="SUPFAM" id="SSF57903">
    <property type="entry name" value="FYVE/PHD zinc finger"/>
    <property type="match status" value="1"/>
</dbReference>
<dbReference type="InterPro" id="IPR011011">
    <property type="entry name" value="Znf_FYVE_PHD"/>
</dbReference>
<name>A0A8J8T4G4_HALGN</name>
<proteinExistence type="predicted"/>
<dbReference type="Pfam" id="PF13771">
    <property type="entry name" value="zf-HC5HC2H"/>
    <property type="match status" value="1"/>
</dbReference>
<keyword evidence="6" id="KW-1185">Reference proteome</keyword>
<dbReference type="EMBL" id="RRYP01006571">
    <property type="protein sequence ID" value="TNV81108.1"/>
    <property type="molecule type" value="Genomic_DNA"/>
</dbReference>
<dbReference type="InterPro" id="IPR013083">
    <property type="entry name" value="Znf_RING/FYVE/PHD"/>
</dbReference>
<dbReference type="InterPro" id="IPR001965">
    <property type="entry name" value="Znf_PHD"/>
</dbReference>
<dbReference type="Gene3D" id="3.30.40.10">
    <property type="entry name" value="Zinc/RING finger domain, C3HC4 (zinc finger)"/>
    <property type="match status" value="1"/>
</dbReference>
<keyword evidence="3" id="KW-0862">Zinc</keyword>
<dbReference type="SMART" id="SM00249">
    <property type="entry name" value="PHD"/>
    <property type="match status" value="1"/>
</dbReference>
<evidence type="ECO:0000256" key="3">
    <source>
        <dbReference type="ARBA" id="ARBA00022833"/>
    </source>
</evidence>
<evidence type="ECO:0000313" key="6">
    <source>
        <dbReference type="Proteomes" id="UP000785679"/>
    </source>
</evidence>